<dbReference type="STRING" id="743971.MYF_00830"/>
<keyword evidence="2" id="KW-0812">Transmembrane</keyword>
<keyword evidence="2" id="KW-0472">Membrane</keyword>
<reference evidence="3 4" key="1">
    <citation type="journal article" date="2015" name="Genome Announc.">
        <title>Complete Genome Sequence of Mycoplasma flocculare Strain Ms42T (ATCC 27399T).</title>
        <authorList>
            <person name="Calcutt M.J."/>
            <person name="Foecking M.F."/>
            <person name="Heidari M.B."/>
            <person name="McIntosh M.A."/>
        </authorList>
    </citation>
    <scope>NUCLEOTIDE SEQUENCE [LARGE SCALE GENOMIC DNA]</scope>
    <source>
        <strain evidence="4">ATCC 27399</strain>
    </source>
</reference>
<evidence type="ECO:0000313" key="3">
    <source>
        <dbReference type="EMBL" id="AJC49721.1"/>
    </source>
</evidence>
<organism evidence="3 4">
    <name type="scientific">Mesomycoplasma flocculare ATCC 27399</name>
    <dbReference type="NCBI Taxonomy" id="743971"/>
    <lineage>
        <taxon>Bacteria</taxon>
        <taxon>Bacillati</taxon>
        <taxon>Mycoplasmatota</taxon>
        <taxon>Mycoplasmoidales</taxon>
        <taxon>Metamycoplasmataceae</taxon>
        <taxon>Mesomycoplasma</taxon>
    </lineage>
</organism>
<feature type="compositionally biased region" description="Basic and acidic residues" evidence="1">
    <location>
        <begin position="144"/>
        <end position="163"/>
    </location>
</feature>
<proteinExistence type="predicted"/>
<feature type="transmembrane region" description="Helical" evidence="2">
    <location>
        <begin position="267"/>
        <end position="285"/>
    </location>
</feature>
<dbReference type="AlphaFoldDB" id="A0A0A8EC16"/>
<protein>
    <submittedName>
        <fullName evidence="3">Uncharacterized protein</fullName>
    </submittedName>
</protein>
<evidence type="ECO:0000256" key="1">
    <source>
        <dbReference type="SAM" id="MobiDB-lite"/>
    </source>
</evidence>
<feature type="region of interest" description="Disordered" evidence="1">
    <location>
        <begin position="144"/>
        <end position="185"/>
    </location>
</feature>
<dbReference type="Proteomes" id="UP000031129">
    <property type="component" value="Chromosome"/>
</dbReference>
<gene>
    <name evidence="3" type="ORF">MYF_00830</name>
</gene>
<sequence length="456" mass="52431">MKKILFKAGELSQLPGVFAPVYHVADSNIFQEPNSLKVLPSIDVRPSKHILIDEFKKNPFVLELSASFTRMQDKIENIDFSKFEETEDLLNFNLEHLENIEIKTRFREEFYKNLELIKTKKMSSDEAMALFAKYSIDINSAKADEYNDESESKNKEDLKEDQKSQQPQRNLNNLAKNNENNKKLTKEEENKAIENFLKAPELKAEFLKLQNEANESKEEFEKFLNSYQKLYDANKILNITSAALAGISWALVATYTTLAFWTFGATAPFAAAVALQSSIMTFFVYESFKAQKAMSKDLERIEEFKNSSEYQRIQKFSGMTFDEFKQQLKEEIKVIKPNFTFFYKTINVATTTSAIRMSIRYEIEKVMEKMVSKLFGRKIANESIRETITKLLFKKSYFSAYKVIEKLGISAGVKRGILFTTAFANPLGTAINVIDTLVTDISIVTDIILTNQLKNK</sequence>
<dbReference type="HOGENOM" id="CLU_590288_0_0_14"/>
<accession>A0A0A8EC16</accession>
<dbReference type="RefSeq" id="WP_002557631.1">
    <property type="nucleotide sequence ID" value="NZ_CP007585.1"/>
</dbReference>
<keyword evidence="4" id="KW-1185">Reference proteome</keyword>
<dbReference type="EMBL" id="CP007585">
    <property type="protein sequence ID" value="AJC49721.1"/>
    <property type="molecule type" value="Genomic_DNA"/>
</dbReference>
<keyword evidence="2" id="KW-1133">Transmembrane helix</keyword>
<dbReference type="KEGG" id="mfq:MYF_00830"/>
<evidence type="ECO:0000313" key="4">
    <source>
        <dbReference type="Proteomes" id="UP000031129"/>
    </source>
</evidence>
<name>A0A0A8EC16_MESFC</name>
<feature type="transmembrane region" description="Helical" evidence="2">
    <location>
        <begin position="236"/>
        <end position="261"/>
    </location>
</feature>
<evidence type="ECO:0000256" key="2">
    <source>
        <dbReference type="SAM" id="Phobius"/>
    </source>
</evidence>